<gene>
    <name evidence="1" type="ORF">DM868_04980</name>
</gene>
<dbReference type="EMBL" id="QKNX01000002">
    <property type="protein sequence ID" value="TKR25856.1"/>
    <property type="molecule type" value="Genomic_DNA"/>
</dbReference>
<keyword evidence="2" id="KW-1185">Reference proteome</keyword>
<dbReference type="Gene3D" id="3.40.50.1000">
    <property type="entry name" value="HAD superfamily/HAD-like"/>
    <property type="match status" value="1"/>
</dbReference>
<evidence type="ECO:0000313" key="2">
    <source>
        <dbReference type="Proteomes" id="UP000308037"/>
    </source>
</evidence>
<dbReference type="InterPro" id="IPR036412">
    <property type="entry name" value="HAD-like_sf"/>
</dbReference>
<dbReference type="SFLD" id="SFLDG01129">
    <property type="entry name" value="C1.5:_HAD__Beta-PGM__Phosphata"/>
    <property type="match status" value="1"/>
</dbReference>
<dbReference type="PANTHER" id="PTHR43434:SF1">
    <property type="entry name" value="PHOSPHOGLYCOLATE PHOSPHATASE"/>
    <property type="match status" value="1"/>
</dbReference>
<dbReference type="Pfam" id="PF00702">
    <property type="entry name" value="Hydrolase"/>
    <property type="match status" value="1"/>
</dbReference>
<dbReference type="SFLD" id="SFLDS00003">
    <property type="entry name" value="Haloacid_Dehalogenase"/>
    <property type="match status" value="1"/>
</dbReference>
<comment type="caution">
    <text evidence="1">The sequence shown here is derived from an EMBL/GenBank/DDBJ whole genome shotgun (WGS) entry which is preliminary data.</text>
</comment>
<dbReference type="Proteomes" id="UP000308037">
    <property type="component" value="Unassembled WGS sequence"/>
</dbReference>
<dbReference type="InterPro" id="IPR050155">
    <property type="entry name" value="HAD-like_hydrolase_sf"/>
</dbReference>
<name>A0A4U5JCA2_9EURY</name>
<evidence type="ECO:0000313" key="1">
    <source>
        <dbReference type="EMBL" id="TKR25856.1"/>
    </source>
</evidence>
<dbReference type="SUPFAM" id="SSF56784">
    <property type="entry name" value="HAD-like"/>
    <property type="match status" value="1"/>
</dbReference>
<keyword evidence="1" id="KW-0378">Hydrolase</keyword>
<proteinExistence type="predicted"/>
<reference evidence="1 2" key="1">
    <citation type="submission" date="2019-04" db="EMBL/GenBank/DDBJ databases">
        <title>Natronomonas sp. F20-122 a newhaloarchaeon isolated from a saline saltern of Isla Bacuta, Huelva, Spain.</title>
        <authorList>
            <person name="Duran-Viseras A."/>
            <person name="Sanchez-Porro C."/>
            <person name="Ventosa A."/>
        </authorList>
    </citation>
    <scope>NUCLEOTIDE SEQUENCE [LARGE SCALE GENOMIC DNA]</scope>
    <source>
        <strain evidence="1 2">F20-122</strain>
    </source>
</reference>
<dbReference type="GO" id="GO:0006281">
    <property type="term" value="P:DNA repair"/>
    <property type="evidence" value="ECO:0007669"/>
    <property type="project" value="TreeGrafter"/>
</dbReference>
<dbReference type="AlphaFoldDB" id="A0A4U5JCA2"/>
<dbReference type="OrthoDB" id="115864at2157"/>
<dbReference type="RefSeq" id="WP_137276393.1">
    <property type="nucleotide sequence ID" value="NZ_QKNX01000002.1"/>
</dbReference>
<dbReference type="InterPro" id="IPR023214">
    <property type="entry name" value="HAD_sf"/>
</dbReference>
<dbReference type="GO" id="GO:0008967">
    <property type="term" value="F:phosphoglycolate phosphatase activity"/>
    <property type="evidence" value="ECO:0007669"/>
    <property type="project" value="TreeGrafter"/>
</dbReference>
<organism evidence="1 2">
    <name type="scientific">Natronomonas salsuginis</name>
    <dbReference type="NCBI Taxonomy" id="2217661"/>
    <lineage>
        <taxon>Archaea</taxon>
        <taxon>Methanobacteriati</taxon>
        <taxon>Methanobacteriota</taxon>
        <taxon>Stenosarchaea group</taxon>
        <taxon>Halobacteria</taxon>
        <taxon>Halobacteriales</taxon>
        <taxon>Natronomonadaceae</taxon>
        <taxon>Natronomonas</taxon>
    </lineage>
</organism>
<dbReference type="PANTHER" id="PTHR43434">
    <property type="entry name" value="PHOSPHOGLYCOLATE PHOSPHATASE"/>
    <property type="match status" value="1"/>
</dbReference>
<accession>A0A4U5JCA2</accession>
<protein>
    <submittedName>
        <fullName evidence="1">HAD family hydrolase</fullName>
    </submittedName>
</protein>
<sequence>MGRRLLLFDMDGVVLEGHGTDPAVHDHALEDAIAEADLAVDSETRSLLAGYEYDTDFVRGCKRLGIDPVEFYRRRERHSASRAIERLKSGHRTPYPDSDALDELADDCNLGLVSNNYNAVTTFVVDHYGLDAFDYVCGREPGVSGFYRRKPDPHYLLTGRDALGGVGGIYVGDRATDVLAATRAGLDAVFVRRAHNSHVSLPHEPVAEIESLTELPTLLRESLDGL</sequence>